<sequence length="135" mass="14998">MSNKNIHGCPAPQNITLAQRLQPIVGRTVTVFQPGFPQLTRTTGKLSNVTSSSFTVGSTVVNTQTSFFIVLNTLVKKTKPFDLTATAEDIGELHGRLIRVGRNFVEFIKKPGRRVPTLFPLNQFTEVVCEHEDEE</sequence>
<dbReference type="EMBL" id="BMFT01000001">
    <property type="protein sequence ID" value="GGH11708.1"/>
    <property type="molecule type" value="Genomic_DNA"/>
</dbReference>
<dbReference type="RefSeq" id="WP_188535232.1">
    <property type="nucleotide sequence ID" value="NZ_BMFT01000001.1"/>
</dbReference>
<comment type="caution">
    <text evidence="1">The sequence shown here is derived from an EMBL/GenBank/DDBJ whole genome shotgun (WGS) entry which is preliminary data.</text>
</comment>
<reference evidence="2" key="1">
    <citation type="journal article" date="2019" name="Int. J. Syst. Evol. Microbiol.">
        <title>The Global Catalogue of Microorganisms (GCM) 10K type strain sequencing project: providing services to taxonomists for standard genome sequencing and annotation.</title>
        <authorList>
            <consortium name="The Broad Institute Genomics Platform"/>
            <consortium name="The Broad Institute Genome Sequencing Center for Infectious Disease"/>
            <person name="Wu L."/>
            <person name="Ma J."/>
        </authorList>
    </citation>
    <scope>NUCLEOTIDE SEQUENCE [LARGE SCALE GENOMIC DNA]</scope>
    <source>
        <strain evidence="2">CGMCC 1.12769</strain>
    </source>
</reference>
<gene>
    <name evidence="1" type="ORF">GCM10008013_03660</name>
</gene>
<evidence type="ECO:0008006" key="3">
    <source>
        <dbReference type="Google" id="ProtNLM"/>
    </source>
</evidence>
<accession>A0ABQ1Y4K5</accession>
<evidence type="ECO:0000313" key="2">
    <source>
        <dbReference type="Proteomes" id="UP000659344"/>
    </source>
</evidence>
<keyword evidence="2" id="KW-1185">Reference proteome</keyword>
<protein>
    <recommendedName>
        <fullName evidence="3">Spore germination protein PE</fullName>
    </recommendedName>
</protein>
<dbReference type="Proteomes" id="UP000659344">
    <property type="component" value="Unassembled WGS sequence"/>
</dbReference>
<proteinExistence type="predicted"/>
<organism evidence="1 2">
    <name type="scientific">Paenibacillus segetis</name>
    <dbReference type="NCBI Taxonomy" id="1325360"/>
    <lineage>
        <taxon>Bacteria</taxon>
        <taxon>Bacillati</taxon>
        <taxon>Bacillota</taxon>
        <taxon>Bacilli</taxon>
        <taxon>Bacillales</taxon>
        <taxon>Paenibacillaceae</taxon>
        <taxon>Paenibacillus</taxon>
    </lineage>
</organism>
<name>A0ABQ1Y4K5_9BACL</name>
<evidence type="ECO:0000313" key="1">
    <source>
        <dbReference type="EMBL" id="GGH11708.1"/>
    </source>
</evidence>